<evidence type="ECO:0000313" key="3">
    <source>
        <dbReference type="RefSeq" id="XP_019623440.1"/>
    </source>
</evidence>
<dbReference type="AlphaFoldDB" id="A0A6P4Y386"/>
<dbReference type="Pfam" id="PF03372">
    <property type="entry name" value="Exo_endo_phos"/>
    <property type="match status" value="1"/>
</dbReference>
<feature type="domain" description="Endonuclease/exonuclease/phosphatase" evidence="1">
    <location>
        <begin position="6"/>
        <end position="214"/>
    </location>
</feature>
<sequence>MAIQGIDVLGIQEHRIVHEDEVRYESIHGNTLITTTASRNLAGAAVGGVGILLSTKAFNSLAKVTPFNGRILIVSFQGNPVTTIIVTYCPTNVADEDIISEHYDSLRRAIQSVPAHNLLMVVGDFNARLGDEEARYTLHSETNRNGRMLLELTSEQNLIICNTRFQKKAGKLWTYMSPGGNRYQLDYILIRRKWQNSMLNAEAYSTFASVGSDHRIVSARVRLSLRKKKAEPRKKRYDWGALRVSTDLQECYAIEVCNRFQPLYEEGETATERYERFITANEEAAEEVIPVKKREKRAEYSSDPRVTQARDEVNKTYEIFLQNGHEKNK</sequence>
<keyword evidence="2" id="KW-1185">Reference proteome</keyword>
<dbReference type="InterPro" id="IPR036691">
    <property type="entry name" value="Endo/exonu/phosph_ase_sf"/>
</dbReference>
<dbReference type="OrthoDB" id="410381at2759"/>
<accession>A0A6P4Y386</accession>
<feature type="non-terminal residue" evidence="3">
    <location>
        <position position="329"/>
    </location>
</feature>
<organism evidence="2 3">
    <name type="scientific">Branchiostoma belcheri</name>
    <name type="common">Amphioxus</name>
    <dbReference type="NCBI Taxonomy" id="7741"/>
    <lineage>
        <taxon>Eukaryota</taxon>
        <taxon>Metazoa</taxon>
        <taxon>Chordata</taxon>
        <taxon>Cephalochordata</taxon>
        <taxon>Leptocardii</taxon>
        <taxon>Amphioxiformes</taxon>
        <taxon>Branchiostomatidae</taxon>
        <taxon>Branchiostoma</taxon>
    </lineage>
</organism>
<proteinExistence type="predicted"/>
<dbReference type="GeneID" id="109469380"/>
<protein>
    <submittedName>
        <fullName evidence="3">Craniofacial development protein 2-like</fullName>
    </submittedName>
</protein>
<dbReference type="Gene3D" id="3.60.10.10">
    <property type="entry name" value="Endonuclease/exonuclease/phosphatase"/>
    <property type="match status" value="1"/>
</dbReference>
<name>A0A6P4Y386_BRABE</name>
<dbReference type="KEGG" id="bbel:109469380"/>
<dbReference type="InterPro" id="IPR005135">
    <property type="entry name" value="Endo/exonuclease/phosphatase"/>
</dbReference>
<dbReference type="SUPFAM" id="SSF56219">
    <property type="entry name" value="DNase I-like"/>
    <property type="match status" value="1"/>
</dbReference>
<evidence type="ECO:0000313" key="2">
    <source>
        <dbReference type="Proteomes" id="UP000515135"/>
    </source>
</evidence>
<evidence type="ECO:0000259" key="1">
    <source>
        <dbReference type="Pfam" id="PF03372"/>
    </source>
</evidence>
<reference evidence="3" key="1">
    <citation type="submission" date="2025-08" db="UniProtKB">
        <authorList>
            <consortium name="RefSeq"/>
        </authorList>
    </citation>
    <scope>IDENTIFICATION</scope>
    <source>
        <tissue evidence="3">Gonad</tissue>
    </source>
</reference>
<dbReference type="GO" id="GO:0003824">
    <property type="term" value="F:catalytic activity"/>
    <property type="evidence" value="ECO:0007669"/>
    <property type="project" value="InterPro"/>
</dbReference>
<dbReference type="CDD" id="cd09076">
    <property type="entry name" value="L1-EN"/>
    <property type="match status" value="1"/>
</dbReference>
<dbReference type="Proteomes" id="UP000515135">
    <property type="component" value="Unplaced"/>
</dbReference>
<gene>
    <name evidence="3" type="primary">LOC109469380</name>
</gene>
<dbReference type="RefSeq" id="XP_019623440.1">
    <property type="nucleotide sequence ID" value="XM_019767881.1"/>
</dbReference>